<dbReference type="Proteomes" id="UP000494206">
    <property type="component" value="Unassembled WGS sequence"/>
</dbReference>
<keyword evidence="1" id="KW-0833">Ubl conjugation pathway</keyword>
<dbReference type="InterPro" id="IPR006553">
    <property type="entry name" value="Leu-rich_rpt_Cys-con_subtyp"/>
</dbReference>
<sequence>MFPQSLSYFPNLGINFELPTFSLDDLREDIVQNAPLLSLGDENLDRILSYVPLKERLNFGKVCKKFNESAKRTIKSIAFFRDGLDHVDDAKIAYFLSKYGQQIEYLNFDLFRSTSLKEFSQWAWRQSVIQSIQKCTNLRHLDILICTRHRLRDGDLNVIFKSCPHLETLKMDGQYIIGHSFTKAPVSLRHLEIEQCYRFVKYFFLVVCSRLRKLKVLHVSQLTILDEKGVLEKMTDILKNVEELSIVGDASKNYNPCALSDIRKMGKLKTLCLEGLNLVTDKFLAELSDHVKSPAAKCIQSISLAYCKNISSTGISKLAGMERLRNLNLDGILRDISLGIMAHRKLERLFLSDNTLVDEASVLTMVQNNSNLRLLDTSNNLNLASPMFGQAILEKATFAFRSAKLIILTDLDGIWTHAFPEYLQRDVQVVHLYRHMLPYLPGNSVISIEAPHQLPDGVLMPNLRRGNRFRMLQGNNLVKVEPMIPDDSENQFWSEIMTNFSSNAALFNEQAIQELNMLNAFAPMNQQHLHTFDTFRPDTEHLLNMLTLGSGGAPRPPTTQDENVAPIVVQKYRRENRAKRSNEKKKRESRTTTTAAPKASKPPVFTDADFPPLC</sequence>
<dbReference type="Gene3D" id="3.80.10.10">
    <property type="entry name" value="Ribonuclease Inhibitor"/>
    <property type="match status" value="1"/>
</dbReference>
<comment type="caution">
    <text evidence="4">The sequence shown here is derived from an EMBL/GenBank/DDBJ whole genome shotgun (WGS) entry which is preliminary data.</text>
</comment>
<protein>
    <recommendedName>
        <fullName evidence="3">F-box domain-containing protein</fullName>
    </recommendedName>
</protein>
<dbReference type="InterPro" id="IPR001810">
    <property type="entry name" value="F-box_dom"/>
</dbReference>
<accession>A0A8S1EQ17</accession>
<dbReference type="GO" id="GO:0031146">
    <property type="term" value="P:SCF-dependent proteasomal ubiquitin-dependent protein catabolic process"/>
    <property type="evidence" value="ECO:0007669"/>
    <property type="project" value="TreeGrafter"/>
</dbReference>
<feature type="compositionally biased region" description="Basic and acidic residues" evidence="2">
    <location>
        <begin position="572"/>
        <end position="590"/>
    </location>
</feature>
<evidence type="ECO:0000256" key="2">
    <source>
        <dbReference type="SAM" id="MobiDB-lite"/>
    </source>
</evidence>
<dbReference type="CDD" id="cd09917">
    <property type="entry name" value="F-box_SF"/>
    <property type="match status" value="1"/>
</dbReference>
<dbReference type="AlphaFoldDB" id="A0A8S1EQ17"/>
<dbReference type="SUPFAM" id="SSF52047">
    <property type="entry name" value="RNI-like"/>
    <property type="match status" value="1"/>
</dbReference>
<dbReference type="EMBL" id="CADEPM010000003">
    <property type="protein sequence ID" value="CAB3403506.1"/>
    <property type="molecule type" value="Genomic_DNA"/>
</dbReference>
<evidence type="ECO:0000313" key="5">
    <source>
        <dbReference type="Proteomes" id="UP000494206"/>
    </source>
</evidence>
<reference evidence="4 5" key="1">
    <citation type="submission" date="2020-04" db="EMBL/GenBank/DDBJ databases">
        <authorList>
            <person name="Laetsch R D."/>
            <person name="Stevens L."/>
            <person name="Kumar S."/>
            <person name="Blaxter L. M."/>
        </authorList>
    </citation>
    <scope>NUCLEOTIDE SEQUENCE [LARGE SCALE GENOMIC DNA]</scope>
</reference>
<dbReference type="PANTHER" id="PTHR13318">
    <property type="entry name" value="PARTNER OF PAIRED, ISOFORM B-RELATED"/>
    <property type="match status" value="1"/>
</dbReference>
<dbReference type="SUPFAM" id="SSF81383">
    <property type="entry name" value="F-box domain"/>
    <property type="match status" value="1"/>
</dbReference>
<dbReference type="SMART" id="SM00367">
    <property type="entry name" value="LRR_CC"/>
    <property type="match status" value="4"/>
</dbReference>
<evidence type="ECO:0000256" key="1">
    <source>
        <dbReference type="ARBA" id="ARBA00022786"/>
    </source>
</evidence>
<feature type="compositionally biased region" description="Low complexity" evidence="2">
    <location>
        <begin position="591"/>
        <end position="603"/>
    </location>
</feature>
<dbReference type="Pfam" id="PF00646">
    <property type="entry name" value="F-box"/>
    <property type="match status" value="1"/>
</dbReference>
<evidence type="ECO:0000259" key="3">
    <source>
        <dbReference type="Pfam" id="PF00646"/>
    </source>
</evidence>
<dbReference type="PANTHER" id="PTHR13318:SF247">
    <property type="entry name" value="GH16156P"/>
    <property type="match status" value="1"/>
</dbReference>
<dbReference type="InterPro" id="IPR032675">
    <property type="entry name" value="LRR_dom_sf"/>
</dbReference>
<dbReference type="OrthoDB" id="2585512at2759"/>
<feature type="domain" description="F-box" evidence="3">
    <location>
        <begin position="36"/>
        <end position="71"/>
    </location>
</feature>
<dbReference type="InterPro" id="IPR036047">
    <property type="entry name" value="F-box-like_dom_sf"/>
</dbReference>
<keyword evidence="5" id="KW-1185">Reference proteome</keyword>
<proteinExistence type="predicted"/>
<dbReference type="GO" id="GO:0019005">
    <property type="term" value="C:SCF ubiquitin ligase complex"/>
    <property type="evidence" value="ECO:0007669"/>
    <property type="project" value="TreeGrafter"/>
</dbReference>
<feature type="region of interest" description="Disordered" evidence="2">
    <location>
        <begin position="548"/>
        <end position="614"/>
    </location>
</feature>
<evidence type="ECO:0000313" key="4">
    <source>
        <dbReference type="EMBL" id="CAB3403506.1"/>
    </source>
</evidence>
<organism evidence="4 5">
    <name type="scientific">Caenorhabditis bovis</name>
    <dbReference type="NCBI Taxonomy" id="2654633"/>
    <lineage>
        <taxon>Eukaryota</taxon>
        <taxon>Metazoa</taxon>
        <taxon>Ecdysozoa</taxon>
        <taxon>Nematoda</taxon>
        <taxon>Chromadorea</taxon>
        <taxon>Rhabditida</taxon>
        <taxon>Rhabditina</taxon>
        <taxon>Rhabditomorpha</taxon>
        <taxon>Rhabditoidea</taxon>
        <taxon>Rhabditidae</taxon>
        <taxon>Peloderinae</taxon>
        <taxon>Caenorhabditis</taxon>
    </lineage>
</organism>
<name>A0A8S1EQ17_9PELO</name>
<gene>
    <name evidence="4" type="ORF">CBOVIS_LOCUS5972</name>
</gene>